<dbReference type="AlphaFoldDB" id="A0A9Q8V4V7"/>
<dbReference type="RefSeq" id="WP_241542642.1">
    <property type="nucleotide sequence ID" value="NZ_CAWQWN010000001.1"/>
</dbReference>
<reference evidence="2" key="1">
    <citation type="submission" date="2022-03" db="EMBL/GenBank/DDBJ databases">
        <title>ESBL-producing Moellerella wisconsensis and Escherichia marmotae isolated from wild game meat.</title>
        <authorList>
            <person name="Biggel M."/>
        </authorList>
    </citation>
    <scope>NUCLEOTIDE SEQUENCE</scope>
    <source>
        <strain evidence="2">W51</strain>
    </source>
</reference>
<proteinExistence type="predicted"/>
<organism evidence="2 3">
    <name type="scientific">Moellerella wisconsensis</name>
    <dbReference type="NCBI Taxonomy" id="158849"/>
    <lineage>
        <taxon>Bacteria</taxon>
        <taxon>Pseudomonadati</taxon>
        <taxon>Pseudomonadota</taxon>
        <taxon>Gammaproteobacteria</taxon>
        <taxon>Enterobacterales</taxon>
        <taxon>Morganellaceae</taxon>
        <taxon>Moellerella</taxon>
    </lineage>
</organism>
<name>A0A9Q8V4V7_9GAMM</name>
<sequence>MNRVPVSSSNLQSVGYDQATHVLEIAFHSSGIYQYSNVPAHIHSGLMSAPSKGQYFDTHIKKAGYPYRKVG</sequence>
<dbReference type="Pfam" id="PF13619">
    <property type="entry name" value="KTSC"/>
    <property type="match status" value="1"/>
</dbReference>
<dbReference type="InterPro" id="IPR025309">
    <property type="entry name" value="KTSC_dom"/>
</dbReference>
<protein>
    <submittedName>
        <fullName evidence="2">KTSC domain-containing protein</fullName>
    </submittedName>
</protein>
<accession>A0A9Q8V4V7</accession>
<evidence type="ECO:0000313" key="3">
    <source>
        <dbReference type="Proteomes" id="UP000829116"/>
    </source>
</evidence>
<dbReference type="EMBL" id="CP093245">
    <property type="protein sequence ID" value="UNH31684.1"/>
    <property type="molecule type" value="Genomic_DNA"/>
</dbReference>
<evidence type="ECO:0000259" key="1">
    <source>
        <dbReference type="Pfam" id="PF13619"/>
    </source>
</evidence>
<evidence type="ECO:0000313" key="2">
    <source>
        <dbReference type="EMBL" id="UNH31684.1"/>
    </source>
</evidence>
<gene>
    <name evidence="2" type="ORF">MNY72_05145</name>
</gene>
<feature type="domain" description="KTSC" evidence="1">
    <location>
        <begin position="7"/>
        <end position="63"/>
    </location>
</feature>
<dbReference type="Proteomes" id="UP000829116">
    <property type="component" value="Chromosome"/>
</dbReference>